<dbReference type="EMBL" id="BAABJQ010000005">
    <property type="protein sequence ID" value="GAA5183221.1"/>
    <property type="molecule type" value="Genomic_DNA"/>
</dbReference>
<dbReference type="SUPFAM" id="SSF55874">
    <property type="entry name" value="ATPase domain of HSP90 chaperone/DNA topoisomerase II/histidine kinase"/>
    <property type="match status" value="1"/>
</dbReference>
<proteinExistence type="predicted"/>
<dbReference type="Pfam" id="PF13581">
    <property type="entry name" value="HATPase_c_2"/>
    <property type="match status" value="1"/>
</dbReference>
<dbReference type="InterPro" id="IPR003594">
    <property type="entry name" value="HATPase_dom"/>
</dbReference>
<feature type="compositionally biased region" description="Basic and acidic residues" evidence="2">
    <location>
        <begin position="155"/>
        <end position="168"/>
    </location>
</feature>
<feature type="compositionally biased region" description="Basic and acidic residues" evidence="2">
    <location>
        <begin position="121"/>
        <end position="141"/>
    </location>
</feature>
<dbReference type="Proteomes" id="UP001501570">
    <property type="component" value="Unassembled WGS sequence"/>
</dbReference>
<evidence type="ECO:0000313" key="5">
    <source>
        <dbReference type="Proteomes" id="UP001501570"/>
    </source>
</evidence>
<reference evidence="5" key="1">
    <citation type="journal article" date="2019" name="Int. J. Syst. Evol. Microbiol.">
        <title>The Global Catalogue of Microorganisms (GCM) 10K type strain sequencing project: providing services to taxonomists for standard genome sequencing and annotation.</title>
        <authorList>
            <consortium name="The Broad Institute Genomics Platform"/>
            <consortium name="The Broad Institute Genome Sequencing Center for Infectious Disease"/>
            <person name="Wu L."/>
            <person name="Ma J."/>
        </authorList>
    </citation>
    <scope>NUCLEOTIDE SEQUENCE [LARGE SCALE GENOMIC DNA]</scope>
    <source>
        <strain evidence="5">JCM 18304</strain>
    </source>
</reference>
<dbReference type="InterPro" id="IPR036890">
    <property type="entry name" value="HATPase_C_sf"/>
</dbReference>
<gene>
    <name evidence="4" type="ORF">GCM10023322_22000</name>
</gene>
<dbReference type="Gene3D" id="3.30.565.10">
    <property type="entry name" value="Histidine kinase-like ATPase, C-terminal domain"/>
    <property type="match status" value="1"/>
</dbReference>
<protein>
    <recommendedName>
        <fullName evidence="3">Histidine kinase/HSP90-like ATPase domain-containing protein</fullName>
    </recommendedName>
</protein>
<dbReference type="InterPro" id="IPR036513">
    <property type="entry name" value="STAS_dom_sf"/>
</dbReference>
<keyword evidence="5" id="KW-1185">Reference proteome</keyword>
<comment type="caution">
    <text evidence="4">The sequence shown here is derived from an EMBL/GenBank/DDBJ whole genome shotgun (WGS) entry which is preliminary data.</text>
</comment>
<dbReference type="InterPro" id="IPR050267">
    <property type="entry name" value="Anti-sigma-factor_SerPK"/>
</dbReference>
<keyword evidence="1" id="KW-0418">Kinase</keyword>
<evidence type="ECO:0000259" key="3">
    <source>
        <dbReference type="Pfam" id="PF13581"/>
    </source>
</evidence>
<sequence length="364" mass="38753">MWLGMLTPVSTLLCRVKRRLPVAVVDLYGTFDDSSAVSGVISLRERLADQPMALVLDVTHLSMAGDSAPLALLKLADDAAAWPGARLALCGAGPGMRALLEDARTRRQRYGATRASGDQRPLGEPRPLGEQRSVGEQRPIGEQRSAAEGTAGERAVGERAVGEQRMPVDRTTPVDRGGLPNRGAIGEQRPMGEQRPIGEQRTAADRDGERLVVGGGAGIDLFDRVEDAVRVALRAPVPPRHSVRLPPDRHAPEQARLTVDRSCAEWGVSRLSQLAQVIVSELVTNAVVHARTPMELTVRLVGKVLHLAVRDGDPRSLVDPGGGVDADGHGYGRGLLIVDSMSDGWGCAPTGEGKVVWARLAVPA</sequence>
<dbReference type="Gene3D" id="3.30.750.24">
    <property type="entry name" value="STAS domain"/>
    <property type="match status" value="1"/>
</dbReference>
<name>A0ABP9RP94_9ACTN</name>
<feature type="region of interest" description="Disordered" evidence="2">
    <location>
        <begin position="108"/>
        <end position="207"/>
    </location>
</feature>
<accession>A0ABP9RP94</accession>
<feature type="compositionally biased region" description="Basic and acidic residues" evidence="2">
    <location>
        <begin position="190"/>
        <end position="207"/>
    </location>
</feature>
<dbReference type="CDD" id="cd16936">
    <property type="entry name" value="HATPase_RsbW-like"/>
    <property type="match status" value="1"/>
</dbReference>
<evidence type="ECO:0000313" key="4">
    <source>
        <dbReference type="EMBL" id="GAA5183221.1"/>
    </source>
</evidence>
<feature type="domain" description="Histidine kinase/HSP90-like ATPase" evidence="3">
    <location>
        <begin position="255"/>
        <end position="359"/>
    </location>
</feature>
<organism evidence="4 5">
    <name type="scientific">Rugosimonospora acidiphila</name>
    <dbReference type="NCBI Taxonomy" id="556531"/>
    <lineage>
        <taxon>Bacteria</taxon>
        <taxon>Bacillati</taxon>
        <taxon>Actinomycetota</taxon>
        <taxon>Actinomycetes</taxon>
        <taxon>Micromonosporales</taxon>
        <taxon>Micromonosporaceae</taxon>
        <taxon>Rugosimonospora</taxon>
    </lineage>
</organism>
<keyword evidence="1" id="KW-0723">Serine/threonine-protein kinase</keyword>
<dbReference type="PANTHER" id="PTHR35526">
    <property type="entry name" value="ANTI-SIGMA-F FACTOR RSBW-RELATED"/>
    <property type="match status" value="1"/>
</dbReference>
<keyword evidence="1" id="KW-0808">Transferase</keyword>
<evidence type="ECO:0000256" key="1">
    <source>
        <dbReference type="ARBA" id="ARBA00022527"/>
    </source>
</evidence>
<dbReference type="PANTHER" id="PTHR35526:SF3">
    <property type="entry name" value="ANTI-SIGMA-F FACTOR RSBW"/>
    <property type="match status" value="1"/>
</dbReference>
<evidence type="ECO:0000256" key="2">
    <source>
        <dbReference type="SAM" id="MobiDB-lite"/>
    </source>
</evidence>